<dbReference type="Proteomes" id="UP000273828">
    <property type="component" value="Unassembled WGS sequence"/>
</dbReference>
<comment type="caution">
    <text evidence="4">The sequence shown here is derived from an EMBL/GenBank/DDBJ whole genome shotgun (WGS) entry which is preliminary data.</text>
</comment>
<feature type="domain" description="DUF2110" evidence="3">
    <location>
        <begin position="163"/>
        <end position="229"/>
    </location>
</feature>
<reference evidence="4 5" key="1">
    <citation type="submission" date="2018-10" db="EMBL/GenBank/DDBJ databases">
        <title>Natrarchaeobius chitinivorans gen. nov., sp. nov., and Natrarchaeobius haloalkaliphilus sp. nov., alkaliphilic, chitin-utilizing haloarchaea from hypersaline alkaline lakes.</title>
        <authorList>
            <person name="Sorokin D.Y."/>
            <person name="Elcheninov A.G."/>
            <person name="Kostrikina N.A."/>
            <person name="Bale N.J."/>
            <person name="Sinninghe Damste J.S."/>
            <person name="Khijniak T.V."/>
            <person name="Kublanov I.V."/>
            <person name="Toshchakov S.V."/>
        </authorList>
    </citation>
    <scope>NUCLEOTIDE SEQUENCE [LARGE SCALE GENOMIC DNA]</scope>
    <source>
        <strain evidence="4 5">AArcht-Sl</strain>
    </source>
</reference>
<name>A0A3N6LSP5_9EURY</name>
<dbReference type="EMBL" id="REFY01000003">
    <property type="protein sequence ID" value="RQG90334.1"/>
    <property type="molecule type" value="Genomic_DNA"/>
</dbReference>
<evidence type="ECO:0000313" key="5">
    <source>
        <dbReference type="Proteomes" id="UP000273828"/>
    </source>
</evidence>
<dbReference type="Pfam" id="PF24872">
    <property type="entry name" value="DUF2110_N"/>
    <property type="match status" value="1"/>
</dbReference>
<dbReference type="Pfam" id="PF09883">
    <property type="entry name" value="DUF2110"/>
    <property type="match status" value="1"/>
</dbReference>
<accession>A0A3N6LSP5</accession>
<evidence type="ECO:0000259" key="2">
    <source>
        <dbReference type="Pfam" id="PF24872"/>
    </source>
</evidence>
<dbReference type="OrthoDB" id="120309at2157"/>
<dbReference type="AlphaFoldDB" id="A0A3N6LSP5"/>
<sequence length="230" mass="25122">MVVLATKLYVDGDARERSLDSLRSLVTNEIGDLEVEFDLGVRHDEFPSVTIEGADATVARNVLREEFGEIVSDLESGETYVGTLESWDDDGFVLDAGQAVRIPTDELGLGPGSAEQIRERFGLVQHVPLAFVYGGDEPNEGTATPSRLTDAERDRLYEWTRGNGRLNVNCATRAEVRATLNRAGHAQDYVTVERLGLLEQSVVCTEDTDPPGLLASVGEYLPAELRCVVP</sequence>
<feature type="domain" description="DUF2110" evidence="1">
    <location>
        <begin position="75"/>
        <end position="160"/>
    </location>
</feature>
<dbReference type="InterPro" id="IPR016757">
    <property type="entry name" value="UCP019322"/>
</dbReference>
<dbReference type="InterPro" id="IPR056758">
    <property type="entry name" value="DUF2110_N"/>
</dbReference>
<proteinExistence type="predicted"/>
<gene>
    <name evidence="4" type="ORF">EA462_10190</name>
</gene>
<keyword evidence="5" id="KW-1185">Reference proteome</keyword>
<dbReference type="PIRSF" id="PIRSF019322">
    <property type="entry name" value="UCP019322"/>
    <property type="match status" value="1"/>
</dbReference>
<dbReference type="InterPro" id="IPR056757">
    <property type="entry name" value="DUF2110_C"/>
</dbReference>
<dbReference type="Pfam" id="PF24873">
    <property type="entry name" value="DUF2110_C"/>
    <property type="match status" value="1"/>
</dbReference>
<dbReference type="RefSeq" id="WP_124178441.1">
    <property type="nucleotide sequence ID" value="NZ_REFY01000003.1"/>
</dbReference>
<protein>
    <submittedName>
        <fullName evidence="4">DUF2110 family protein</fullName>
    </submittedName>
</protein>
<dbReference type="InterPro" id="IPR056756">
    <property type="entry name" value="DUF2110_central"/>
</dbReference>
<evidence type="ECO:0000259" key="1">
    <source>
        <dbReference type="Pfam" id="PF09883"/>
    </source>
</evidence>
<feature type="domain" description="DUF2110" evidence="2">
    <location>
        <begin position="1"/>
        <end position="72"/>
    </location>
</feature>
<evidence type="ECO:0000313" key="4">
    <source>
        <dbReference type="EMBL" id="RQG90334.1"/>
    </source>
</evidence>
<organism evidence="4 5">
    <name type="scientific">Natrarchaeobius halalkaliphilus</name>
    <dbReference type="NCBI Taxonomy" id="1679091"/>
    <lineage>
        <taxon>Archaea</taxon>
        <taxon>Methanobacteriati</taxon>
        <taxon>Methanobacteriota</taxon>
        <taxon>Stenosarchaea group</taxon>
        <taxon>Halobacteria</taxon>
        <taxon>Halobacteriales</taxon>
        <taxon>Natrialbaceae</taxon>
        <taxon>Natrarchaeobius</taxon>
    </lineage>
</organism>
<evidence type="ECO:0000259" key="3">
    <source>
        <dbReference type="Pfam" id="PF24873"/>
    </source>
</evidence>